<dbReference type="EMBL" id="BK015885">
    <property type="protein sequence ID" value="DAD71669.1"/>
    <property type="molecule type" value="Genomic_DNA"/>
</dbReference>
<reference evidence="1" key="1">
    <citation type="journal article" date="2021" name="Proc. Natl. Acad. Sci. U.S.A.">
        <title>A Catalog of Tens of Thousands of Viruses from Human Metagenomes Reveals Hidden Associations with Chronic Diseases.</title>
        <authorList>
            <person name="Tisza M.J."/>
            <person name="Buck C.B."/>
        </authorList>
    </citation>
    <scope>NUCLEOTIDE SEQUENCE</scope>
    <source>
        <strain evidence="1">Ctl0E3</strain>
    </source>
</reference>
<protein>
    <submittedName>
        <fullName evidence="1">Uncharacterized protein</fullName>
    </submittedName>
</protein>
<name>A0A8S5LNP6_9CAUD</name>
<proteinExistence type="predicted"/>
<evidence type="ECO:0000313" key="1">
    <source>
        <dbReference type="EMBL" id="DAD71669.1"/>
    </source>
</evidence>
<sequence>MQQKKTAFKLSCPYINQGSNNKYSTHTLSS</sequence>
<organism evidence="1">
    <name type="scientific">Siphoviridae sp. ctl0E3</name>
    <dbReference type="NCBI Taxonomy" id="2827586"/>
    <lineage>
        <taxon>Viruses</taxon>
        <taxon>Duplodnaviria</taxon>
        <taxon>Heunggongvirae</taxon>
        <taxon>Uroviricota</taxon>
        <taxon>Caudoviricetes</taxon>
    </lineage>
</organism>
<accession>A0A8S5LNP6</accession>